<organism evidence="2 3">
    <name type="scientific">Marchantia polymorpha</name>
    <name type="common">Common liverwort</name>
    <name type="synonym">Marchantia aquatica</name>
    <dbReference type="NCBI Taxonomy" id="3197"/>
    <lineage>
        <taxon>Eukaryota</taxon>
        <taxon>Viridiplantae</taxon>
        <taxon>Streptophyta</taxon>
        <taxon>Embryophyta</taxon>
        <taxon>Marchantiophyta</taxon>
        <taxon>Marchantiopsida</taxon>
        <taxon>Marchantiidae</taxon>
        <taxon>Marchantiales</taxon>
        <taxon>Marchantiaceae</taxon>
        <taxon>Marchantia</taxon>
    </lineage>
</organism>
<feature type="region of interest" description="Disordered" evidence="1">
    <location>
        <begin position="60"/>
        <end position="87"/>
    </location>
</feature>
<keyword evidence="3" id="KW-1185">Reference proteome</keyword>
<feature type="compositionally biased region" description="Low complexity" evidence="1">
    <location>
        <begin position="66"/>
        <end position="84"/>
    </location>
</feature>
<evidence type="ECO:0000256" key="1">
    <source>
        <dbReference type="SAM" id="MobiDB-lite"/>
    </source>
</evidence>
<name>A0A2R6XAB7_MARPO</name>
<dbReference type="Proteomes" id="UP000244005">
    <property type="component" value="Unassembled WGS sequence"/>
</dbReference>
<protein>
    <submittedName>
        <fullName evidence="2">Uncharacterized protein</fullName>
    </submittedName>
</protein>
<reference evidence="3" key="1">
    <citation type="journal article" date="2017" name="Cell">
        <title>Insights into land plant evolution garnered from the Marchantia polymorpha genome.</title>
        <authorList>
            <person name="Bowman J.L."/>
            <person name="Kohchi T."/>
            <person name="Yamato K.T."/>
            <person name="Jenkins J."/>
            <person name="Shu S."/>
            <person name="Ishizaki K."/>
            <person name="Yamaoka S."/>
            <person name="Nishihama R."/>
            <person name="Nakamura Y."/>
            <person name="Berger F."/>
            <person name="Adam C."/>
            <person name="Aki S.S."/>
            <person name="Althoff F."/>
            <person name="Araki T."/>
            <person name="Arteaga-Vazquez M.A."/>
            <person name="Balasubrmanian S."/>
            <person name="Barry K."/>
            <person name="Bauer D."/>
            <person name="Boehm C.R."/>
            <person name="Briginshaw L."/>
            <person name="Caballero-Perez J."/>
            <person name="Catarino B."/>
            <person name="Chen F."/>
            <person name="Chiyoda S."/>
            <person name="Chovatia M."/>
            <person name="Davies K.M."/>
            <person name="Delmans M."/>
            <person name="Demura T."/>
            <person name="Dierschke T."/>
            <person name="Dolan L."/>
            <person name="Dorantes-Acosta A.E."/>
            <person name="Eklund D.M."/>
            <person name="Florent S.N."/>
            <person name="Flores-Sandoval E."/>
            <person name="Fujiyama A."/>
            <person name="Fukuzawa H."/>
            <person name="Galik B."/>
            <person name="Grimanelli D."/>
            <person name="Grimwood J."/>
            <person name="Grossniklaus U."/>
            <person name="Hamada T."/>
            <person name="Haseloff J."/>
            <person name="Hetherington A.J."/>
            <person name="Higo A."/>
            <person name="Hirakawa Y."/>
            <person name="Hundley H.N."/>
            <person name="Ikeda Y."/>
            <person name="Inoue K."/>
            <person name="Inoue S.I."/>
            <person name="Ishida S."/>
            <person name="Jia Q."/>
            <person name="Kakita M."/>
            <person name="Kanazawa T."/>
            <person name="Kawai Y."/>
            <person name="Kawashima T."/>
            <person name="Kennedy M."/>
            <person name="Kinose K."/>
            <person name="Kinoshita T."/>
            <person name="Kohara Y."/>
            <person name="Koide E."/>
            <person name="Komatsu K."/>
            <person name="Kopischke S."/>
            <person name="Kubo M."/>
            <person name="Kyozuka J."/>
            <person name="Lagercrantz U."/>
            <person name="Lin S.S."/>
            <person name="Lindquist E."/>
            <person name="Lipzen A.M."/>
            <person name="Lu C.W."/>
            <person name="De Luna E."/>
            <person name="Martienssen R.A."/>
            <person name="Minamino N."/>
            <person name="Mizutani M."/>
            <person name="Mizutani M."/>
            <person name="Mochizuki N."/>
            <person name="Monte I."/>
            <person name="Mosher R."/>
            <person name="Nagasaki H."/>
            <person name="Nakagami H."/>
            <person name="Naramoto S."/>
            <person name="Nishitani K."/>
            <person name="Ohtani M."/>
            <person name="Okamoto T."/>
            <person name="Okumura M."/>
            <person name="Phillips J."/>
            <person name="Pollak B."/>
            <person name="Reinders A."/>
            <person name="Rovekamp M."/>
            <person name="Sano R."/>
            <person name="Sawa S."/>
            <person name="Schmid M.W."/>
            <person name="Shirakawa M."/>
            <person name="Solano R."/>
            <person name="Spunde A."/>
            <person name="Suetsugu N."/>
            <person name="Sugano S."/>
            <person name="Sugiyama A."/>
            <person name="Sun R."/>
            <person name="Suzuki Y."/>
            <person name="Takenaka M."/>
            <person name="Takezawa D."/>
            <person name="Tomogane H."/>
            <person name="Tsuzuki M."/>
            <person name="Ueda T."/>
            <person name="Umeda M."/>
            <person name="Ward J.M."/>
            <person name="Watanabe Y."/>
            <person name="Yazaki K."/>
            <person name="Yokoyama R."/>
            <person name="Yoshitake Y."/>
            <person name="Yotsui I."/>
            <person name="Zachgo S."/>
            <person name="Schmutz J."/>
        </authorList>
    </citation>
    <scope>NUCLEOTIDE SEQUENCE [LARGE SCALE GENOMIC DNA]</scope>
    <source>
        <strain evidence="3">Tak-1</strain>
    </source>
</reference>
<accession>A0A2R6XAB7</accession>
<dbReference type="AlphaFoldDB" id="A0A2R6XAB7"/>
<evidence type="ECO:0000313" key="2">
    <source>
        <dbReference type="EMBL" id="PTQ43053.1"/>
    </source>
</evidence>
<gene>
    <name evidence="2" type="ORF">MARPO_0027s0152</name>
</gene>
<proteinExistence type="predicted"/>
<evidence type="ECO:0000313" key="3">
    <source>
        <dbReference type="Proteomes" id="UP000244005"/>
    </source>
</evidence>
<sequence length="165" mass="17545">MSFACSHGYGGLIKASRTAPCQLLPLLFSPPAHVRETSIVLSAGGRRGITGRFSRHAPVAGWLPDSRGPSPAAASPSGRRIASGNSTKSLKEDEEIWAICTYTSTCRWPAVRPCTLEQHRLSVHCAASGRKEGGGRWQGHGMGICVSVRRSGRTCKLTAHGSFCS</sequence>
<dbReference type="Gramene" id="Mp5g04750.1">
    <property type="protein sequence ID" value="Mp5g04750.1.cds1"/>
    <property type="gene ID" value="Mp5g04750"/>
</dbReference>
<dbReference type="EMBL" id="KZ772699">
    <property type="protein sequence ID" value="PTQ43053.1"/>
    <property type="molecule type" value="Genomic_DNA"/>
</dbReference>